<reference evidence="2" key="1">
    <citation type="journal article" date="2020" name="Stud. Mycol.">
        <title>101 Dothideomycetes genomes: A test case for predicting lifestyles and emergence of pathogens.</title>
        <authorList>
            <person name="Haridas S."/>
            <person name="Albert R."/>
            <person name="Binder M."/>
            <person name="Bloem J."/>
            <person name="LaButti K."/>
            <person name="Salamov A."/>
            <person name="Andreopoulos B."/>
            <person name="Baker S."/>
            <person name="Barry K."/>
            <person name="Bills G."/>
            <person name="Bluhm B."/>
            <person name="Cannon C."/>
            <person name="Castanera R."/>
            <person name="Culley D."/>
            <person name="Daum C."/>
            <person name="Ezra D."/>
            <person name="Gonzalez J."/>
            <person name="Henrissat B."/>
            <person name="Kuo A."/>
            <person name="Liang C."/>
            <person name="Lipzen A."/>
            <person name="Lutzoni F."/>
            <person name="Magnuson J."/>
            <person name="Mondo S."/>
            <person name="Nolan M."/>
            <person name="Ohm R."/>
            <person name="Pangilinan J."/>
            <person name="Park H.-J."/>
            <person name="Ramirez L."/>
            <person name="Alfaro M."/>
            <person name="Sun H."/>
            <person name="Tritt A."/>
            <person name="Yoshinaga Y."/>
            <person name="Zwiers L.-H."/>
            <person name="Turgeon B."/>
            <person name="Goodwin S."/>
            <person name="Spatafora J."/>
            <person name="Crous P."/>
            <person name="Grigoriev I."/>
        </authorList>
    </citation>
    <scope>NUCLEOTIDE SEQUENCE [LARGE SCALE GENOMIC DNA]</scope>
    <source>
        <strain evidence="2">CBS 304.66</strain>
    </source>
</reference>
<keyword evidence="2" id="KW-1185">Reference proteome</keyword>
<dbReference type="Proteomes" id="UP000800093">
    <property type="component" value="Unassembled WGS sequence"/>
</dbReference>
<comment type="caution">
    <text evidence="1">The sequence shown here is derived from an EMBL/GenBank/DDBJ whole genome shotgun (WGS) entry which is preliminary data.</text>
</comment>
<dbReference type="EMBL" id="ML986741">
    <property type="protein sequence ID" value="KAF2258726.1"/>
    <property type="molecule type" value="Genomic_DNA"/>
</dbReference>
<name>A0A9P4JYG3_9PLEO</name>
<dbReference type="AlphaFoldDB" id="A0A9P4JYG3"/>
<proteinExistence type="predicted"/>
<organism evidence="1 2">
    <name type="scientific">Lojkania enalia</name>
    <dbReference type="NCBI Taxonomy" id="147567"/>
    <lineage>
        <taxon>Eukaryota</taxon>
        <taxon>Fungi</taxon>
        <taxon>Dikarya</taxon>
        <taxon>Ascomycota</taxon>
        <taxon>Pezizomycotina</taxon>
        <taxon>Dothideomycetes</taxon>
        <taxon>Pleosporomycetidae</taxon>
        <taxon>Pleosporales</taxon>
        <taxon>Pleosporales incertae sedis</taxon>
        <taxon>Lojkania</taxon>
    </lineage>
</organism>
<evidence type="ECO:0000313" key="1">
    <source>
        <dbReference type="EMBL" id="KAF2258726.1"/>
    </source>
</evidence>
<evidence type="ECO:0000313" key="2">
    <source>
        <dbReference type="Proteomes" id="UP000800093"/>
    </source>
</evidence>
<accession>A0A9P4JYG3</accession>
<gene>
    <name evidence="1" type="ORF">CC78DRAFT_96668</name>
</gene>
<sequence length="78" mass="8832">MELAKRAGFIILEIVLFRRLRSLDYCRRRVRDAVQPSLLFIEPVCAPARPTPVLPSSDHAFNLIKSRSNISHTNTSAV</sequence>
<protein>
    <submittedName>
        <fullName evidence="1">Uncharacterized protein</fullName>
    </submittedName>
</protein>